<proteinExistence type="predicted"/>
<name>A0ABP2B3T9_9LACO</name>
<organism evidence="1 2">
    <name type="scientific">Leuconostoc gasicomitatum</name>
    <dbReference type="NCBI Taxonomy" id="115778"/>
    <lineage>
        <taxon>Bacteria</taxon>
        <taxon>Bacillati</taxon>
        <taxon>Bacillota</taxon>
        <taxon>Bacilli</taxon>
        <taxon>Lactobacillales</taxon>
        <taxon>Lactobacillaceae</taxon>
        <taxon>Leuconostoc</taxon>
        <taxon>Leuconostoc gelidum group</taxon>
    </lineage>
</organism>
<reference evidence="1 2" key="1">
    <citation type="submission" date="2015-12" db="EMBL/GenBank/DDBJ databases">
        <authorList>
            <person name="Andreevskaya M."/>
        </authorList>
    </citation>
    <scope>NUCLEOTIDE SEQUENCE [LARGE SCALE GENOMIC DNA]</scope>
    <source>
        <strain evidence="1 2">C122c</strain>
    </source>
</reference>
<gene>
    <name evidence="1" type="ORF">C122C_0830</name>
</gene>
<dbReference type="RefSeq" id="WP_089997604.1">
    <property type="nucleotide sequence ID" value="NZ_FBSY01000007.1"/>
</dbReference>
<sequence length="208" mass="24128">MEFVGHHVTPEINVKSILNEFRNGQTPIKTGVGYLNNQIYLAQLSKTKAKRPGSLGYGIYTFVDGILDPTELCKSFSNRLMKHIRVKEVFFYIEIEQENLIDLTNSQSEQYQLFVNFCRAINKKITQTNHTFDKSGENQFVWEGIAMELFIQYMEKHHSVVTYGVLRDTFTPCDVDDVPASERITSNGNEFLIRNWKIVRDIKHNVLK</sequence>
<protein>
    <submittedName>
        <fullName evidence="1">Uncharacterized protein</fullName>
    </submittedName>
</protein>
<dbReference type="Proteomes" id="UP000199271">
    <property type="component" value="Unassembled WGS sequence"/>
</dbReference>
<comment type="caution">
    <text evidence="1">The sequence shown here is derived from an EMBL/GenBank/DDBJ whole genome shotgun (WGS) entry which is preliminary data.</text>
</comment>
<evidence type="ECO:0000313" key="1">
    <source>
        <dbReference type="EMBL" id="CUW10649.1"/>
    </source>
</evidence>
<dbReference type="EMBL" id="FBSY01000007">
    <property type="protein sequence ID" value="CUW10649.1"/>
    <property type="molecule type" value="Genomic_DNA"/>
</dbReference>
<accession>A0ABP2B3T9</accession>
<keyword evidence="2" id="KW-1185">Reference proteome</keyword>
<evidence type="ECO:0000313" key="2">
    <source>
        <dbReference type="Proteomes" id="UP000199271"/>
    </source>
</evidence>